<evidence type="ECO:0000313" key="2">
    <source>
        <dbReference type="EMBL" id="GHF79372.1"/>
    </source>
</evidence>
<keyword evidence="1" id="KW-0472">Membrane</keyword>
<protein>
    <recommendedName>
        <fullName evidence="4">YcxB family protein</fullName>
    </recommendedName>
</protein>
<reference evidence="2" key="2">
    <citation type="submission" date="2020-09" db="EMBL/GenBank/DDBJ databases">
        <authorList>
            <person name="Sun Q."/>
            <person name="Kim S."/>
        </authorList>
    </citation>
    <scope>NUCLEOTIDE SEQUENCE</scope>
    <source>
        <strain evidence="2">KCTC 42731</strain>
    </source>
</reference>
<reference evidence="2" key="1">
    <citation type="journal article" date="2014" name="Int. J. Syst. Evol. Microbiol.">
        <title>Complete genome sequence of Corynebacterium casei LMG S-19264T (=DSM 44701T), isolated from a smear-ripened cheese.</title>
        <authorList>
            <consortium name="US DOE Joint Genome Institute (JGI-PGF)"/>
            <person name="Walter F."/>
            <person name="Albersmeier A."/>
            <person name="Kalinowski J."/>
            <person name="Ruckert C."/>
        </authorList>
    </citation>
    <scope>NUCLEOTIDE SEQUENCE</scope>
    <source>
        <strain evidence="2">KCTC 42731</strain>
    </source>
</reference>
<feature type="transmembrane region" description="Helical" evidence="1">
    <location>
        <begin position="35"/>
        <end position="51"/>
    </location>
</feature>
<proteinExistence type="predicted"/>
<name>A0A919BBJ6_9GAMM</name>
<keyword evidence="1" id="KW-1133">Transmembrane helix</keyword>
<gene>
    <name evidence="2" type="ORF">GCM10017161_03180</name>
</gene>
<organism evidence="2 3">
    <name type="scientific">Thalassotalea marina</name>
    <dbReference type="NCBI Taxonomy" id="1673741"/>
    <lineage>
        <taxon>Bacteria</taxon>
        <taxon>Pseudomonadati</taxon>
        <taxon>Pseudomonadota</taxon>
        <taxon>Gammaproteobacteria</taxon>
        <taxon>Alteromonadales</taxon>
        <taxon>Colwelliaceae</taxon>
        <taxon>Thalassotalea</taxon>
    </lineage>
</organism>
<accession>A0A919BBJ6</accession>
<dbReference type="RefSeq" id="WP_189766963.1">
    <property type="nucleotide sequence ID" value="NZ_BNCK01000001.1"/>
</dbReference>
<feature type="transmembrane region" description="Helical" evidence="1">
    <location>
        <begin position="57"/>
        <end position="75"/>
    </location>
</feature>
<dbReference type="AlphaFoldDB" id="A0A919BBJ6"/>
<evidence type="ECO:0008006" key="4">
    <source>
        <dbReference type="Google" id="ProtNLM"/>
    </source>
</evidence>
<keyword evidence="1" id="KW-0812">Transmembrane</keyword>
<dbReference type="Proteomes" id="UP000623842">
    <property type="component" value="Unassembled WGS sequence"/>
</dbReference>
<dbReference type="EMBL" id="BNCK01000001">
    <property type="protein sequence ID" value="GHF79372.1"/>
    <property type="molecule type" value="Genomic_DNA"/>
</dbReference>
<keyword evidence="3" id="KW-1185">Reference proteome</keyword>
<comment type="caution">
    <text evidence="2">The sequence shown here is derived from an EMBL/GenBank/DDBJ whole genome shotgun (WGS) entry which is preliminary data.</text>
</comment>
<evidence type="ECO:0000313" key="3">
    <source>
        <dbReference type="Proteomes" id="UP000623842"/>
    </source>
</evidence>
<sequence length="165" mass="18918">MSDKFFYQTTYTLDKAYYRECFEQSSKARADLKDYYKAIGLSAVGGLLVIFTDVNPYAAWFLFVLGVIEALSVRFKKPWWVTRQMLSRAANHNVQLTIDKHGFTTTLMGEKQHIGWHDIQQLCQTEKGWLLHTSKGKHYISQLVLSDDACGYLNKKSAALSNKAH</sequence>
<evidence type="ECO:0000256" key="1">
    <source>
        <dbReference type="SAM" id="Phobius"/>
    </source>
</evidence>